<feature type="domain" description="HTH lysR-type" evidence="5">
    <location>
        <begin position="2"/>
        <end position="59"/>
    </location>
</feature>
<dbReference type="InterPro" id="IPR036388">
    <property type="entry name" value="WH-like_DNA-bd_sf"/>
</dbReference>
<dbReference type="Gene3D" id="1.10.10.10">
    <property type="entry name" value="Winged helix-like DNA-binding domain superfamily/Winged helix DNA-binding domain"/>
    <property type="match status" value="1"/>
</dbReference>
<dbReference type="SUPFAM" id="SSF53850">
    <property type="entry name" value="Periplasmic binding protein-like II"/>
    <property type="match status" value="1"/>
</dbReference>
<comment type="caution">
    <text evidence="6">The sequence shown here is derived from an EMBL/GenBank/DDBJ whole genome shotgun (WGS) entry which is preliminary data.</text>
</comment>
<keyword evidence="7" id="KW-1185">Reference proteome</keyword>
<gene>
    <name evidence="6" type="ORF">OJ997_21605</name>
</gene>
<keyword evidence="4" id="KW-0804">Transcription</keyword>
<dbReference type="EMBL" id="JAPDDP010000043">
    <property type="protein sequence ID" value="MDA0182923.1"/>
    <property type="molecule type" value="Genomic_DNA"/>
</dbReference>
<keyword evidence="3" id="KW-0238">DNA-binding</keyword>
<dbReference type="InterPro" id="IPR005119">
    <property type="entry name" value="LysR_subst-bd"/>
</dbReference>
<evidence type="ECO:0000313" key="6">
    <source>
        <dbReference type="EMBL" id="MDA0182923.1"/>
    </source>
</evidence>
<dbReference type="Pfam" id="PF00126">
    <property type="entry name" value="HTH_1"/>
    <property type="match status" value="1"/>
</dbReference>
<protein>
    <submittedName>
        <fullName evidence="6">LysR substrate-binding domain-containing protein</fullName>
    </submittedName>
</protein>
<evidence type="ECO:0000256" key="3">
    <source>
        <dbReference type="ARBA" id="ARBA00023125"/>
    </source>
</evidence>
<dbReference type="PANTHER" id="PTHR30346">
    <property type="entry name" value="TRANSCRIPTIONAL DUAL REGULATOR HCAR-RELATED"/>
    <property type="match status" value="1"/>
</dbReference>
<evidence type="ECO:0000256" key="4">
    <source>
        <dbReference type="ARBA" id="ARBA00023163"/>
    </source>
</evidence>
<evidence type="ECO:0000313" key="7">
    <source>
        <dbReference type="Proteomes" id="UP001147653"/>
    </source>
</evidence>
<dbReference type="InterPro" id="IPR000847">
    <property type="entry name" value="LysR_HTH_N"/>
</dbReference>
<sequence>MLDPRRLRLLIQLESLGTVRAVAHAASMSPSAVSQQLAALERESGAALIERHGRTVALTEAGVALAGHARVILERIDAAEEALRALQEAPAGAVRVSAFTSAMRAFVIDAAAQVGHQHPGITVQLAELEPAENVPALERGEVDLAIVADFGDGTFPHTPHLRSVPLARDELQLVLPPGTTSTGDLNDLREAAWLLDGTELEQHIVRRCRRAGFEPRFAGRLFSHESLLYAVHRGLGVTILPSFVTAPPGTVALAPLDPVAYRQLLVLHREEALTRRSVALTLEVLVKAAYSTGGVP</sequence>
<dbReference type="Proteomes" id="UP001147653">
    <property type="component" value="Unassembled WGS sequence"/>
</dbReference>
<keyword evidence="2" id="KW-0805">Transcription regulation</keyword>
<proteinExistence type="inferred from homology"/>
<name>A0A9X3NAK5_9ACTN</name>
<dbReference type="Gene3D" id="3.40.190.10">
    <property type="entry name" value="Periplasmic binding protein-like II"/>
    <property type="match status" value="2"/>
</dbReference>
<dbReference type="RefSeq" id="WP_270027308.1">
    <property type="nucleotide sequence ID" value="NZ_JAPDDP010000043.1"/>
</dbReference>
<evidence type="ECO:0000256" key="2">
    <source>
        <dbReference type="ARBA" id="ARBA00023015"/>
    </source>
</evidence>
<evidence type="ECO:0000259" key="5">
    <source>
        <dbReference type="PROSITE" id="PS50931"/>
    </source>
</evidence>
<comment type="similarity">
    <text evidence="1">Belongs to the LysR transcriptional regulatory family.</text>
</comment>
<dbReference type="Pfam" id="PF03466">
    <property type="entry name" value="LysR_substrate"/>
    <property type="match status" value="1"/>
</dbReference>
<dbReference type="AlphaFoldDB" id="A0A9X3NAK5"/>
<reference evidence="6" key="1">
    <citation type="submission" date="2022-10" db="EMBL/GenBank/DDBJ databases">
        <title>The WGS of Solirubrobacter phytolaccae KCTC 29190.</title>
        <authorList>
            <person name="Jiang Z."/>
        </authorList>
    </citation>
    <scope>NUCLEOTIDE SEQUENCE</scope>
    <source>
        <strain evidence="6">KCTC 29190</strain>
    </source>
</reference>
<dbReference type="GO" id="GO:0003677">
    <property type="term" value="F:DNA binding"/>
    <property type="evidence" value="ECO:0007669"/>
    <property type="project" value="UniProtKB-KW"/>
</dbReference>
<organism evidence="6 7">
    <name type="scientific">Solirubrobacter phytolaccae</name>
    <dbReference type="NCBI Taxonomy" id="1404360"/>
    <lineage>
        <taxon>Bacteria</taxon>
        <taxon>Bacillati</taxon>
        <taxon>Actinomycetota</taxon>
        <taxon>Thermoleophilia</taxon>
        <taxon>Solirubrobacterales</taxon>
        <taxon>Solirubrobacteraceae</taxon>
        <taxon>Solirubrobacter</taxon>
    </lineage>
</organism>
<dbReference type="SUPFAM" id="SSF46785">
    <property type="entry name" value="Winged helix' DNA-binding domain"/>
    <property type="match status" value="1"/>
</dbReference>
<evidence type="ECO:0000256" key="1">
    <source>
        <dbReference type="ARBA" id="ARBA00009437"/>
    </source>
</evidence>
<dbReference type="PANTHER" id="PTHR30346:SF29">
    <property type="entry name" value="LYSR SUBSTRATE-BINDING"/>
    <property type="match status" value="1"/>
</dbReference>
<dbReference type="InterPro" id="IPR036390">
    <property type="entry name" value="WH_DNA-bd_sf"/>
</dbReference>
<dbReference type="PROSITE" id="PS50931">
    <property type="entry name" value="HTH_LYSR"/>
    <property type="match status" value="1"/>
</dbReference>
<dbReference type="GO" id="GO:0032993">
    <property type="term" value="C:protein-DNA complex"/>
    <property type="evidence" value="ECO:0007669"/>
    <property type="project" value="TreeGrafter"/>
</dbReference>
<dbReference type="GO" id="GO:0003700">
    <property type="term" value="F:DNA-binding transcription factor activity"/>
    <property type="evidence" value="ECO:0007669"/>
    <property type="project" value="InterPro"/>
</dbReference>
<accession>A0A9X3NAK5</accession>